<evidence type="ECO:0000256" key="1">
    <source>
        <dbReference type="ARBA" id="ARBA00022603"/>
    </source>
</evidence>
<evidence type="ECO:0000256" key="2">
    <source>
        <dbReference type="ARBA" id="ARBA00022679"/>
    </source>
</evidence>
<keyword evidence="2" id="KW-0808">Transferase</keyword>
<gene>
    <name evidence="4" type="ORF">QEZ40_007570</name>
</gene>
<dbReference type="EMBL" id="JASITI010000095">
    <property type="protein sequence ID" value="MDK9501198.1"/>
    <property type="molecule type" value="Genomic_DNA"/>
</dbReference>
<keyword evidence="5" id="KW-1185">Reference proteome</keyword>
<dbReference type="InterPro" id="IPR050362">
    <property type="entry name" value="Cation-dep_OMT"/>
</dbReference>
<reference evidence="4 5" key="1">
    <citation type="submission" date="2023-05" db="EMBL/GenBank/DDBJ databases">
        <title>Sequencing and Assembly of Streptomyces sp. NP73.</title>
        <authorList>
            <person name="Konwar A.N."/>
            <person name="Saikia K."/>
            <person name="Thakur D."/>
        </authorList>
    </citation>
    <scope>NUCLEOTIDE SEQUENCE [LARGE SCALE GENOMIC DNA]</scope>
    <source>
        <strain evidence="4 5">NP73</strain>
    </source>
</reference>
<dbReference type="PANTHER" id="PTHR10509:SF14">
    <property type="entry name" value="CAFFEOYL-COA O-METHYLTRANSFERASE 3-RELATED"/>
    <property type="match status" value="1"/>
</dbReference>
<dbReference type="InterPro" id="IPR002935">
    <property type="entry name" value="SAM_O-MeTrfase"/>
</dbReference>
<dbReference type="Proteomes" id="UP001223390">
    <property type="component" value="Unassembled WGS sequence"/>
</dbReference>
<dbReference type="SUPFAM" id="SSF53335">
    <property type="entry name" value="S-adenosyl-L-methionine-dependent methyltransferases"/>
    <property type="match status" value="1"/>
</dbReference>
<sequence>MNRQPEDVKTVPLTPEVYAYLLAQAEPQTEVQRRLVERTRALGDRAVMQIPHEQGVFLTLLAKLAGARRIVEVGTFTGYSTLALAAGLLPGGRILTCDVSAEWTAIAQEAWKEAGLADRIELVLAPALDTLRALPAEPVVDLVFLDANKDGYRDYWEELVPRVRPGGLLLADNALFGGAAADPGARGNGLAVREFNAHVRADGRVESLLLPIADGLLFARKL</sequence>
<evidence type="ECO:0000313" key="4">
    <source>
        <dbReference type="EMBL" id="MDK9501198.1"/>
    </source>
</evidence>
<name>A0ABT7H5P7_9ACTN</name>
<accession>A0ABT7H5P7</accession>
<dbReference type="PROSITE" id="PS51682">
    <property type="entry name" value="SAM_OMT_I"/>
    <property type="match status" value="1"/>
</dbReference>
<keyword evidence="3" id="KW-0949">S-adenosyl-L-methionine</keyword>
<organism evidence="4 5">
    <name type="scientific">Streptomyces katrae</name>
    <dbReference type="NCBI Taxonomy" id="68223"/>
    <lineage>
        <taxon>Bacteria</taxon>
        <taxon>Bacillati</taxon>
        <taxon>Actinomycetota</taxon>
        <taxon>Actinomycetes</taxon>
        <taxon>Kitasatosporales</taxon>
        <taxon>Streptomycetaceae</taxon>
        <taxon>Streptomyces</taxon>
    </lineage>
</organism>
<dbReference type="InterPro" id="IPR029063">
    <property type="entry name" value="SAM-dependent_MTases_sf"/>
</dbReference>
<dbReference type="CDD" id="cd02440">
    <property type="entry name" value="AdoMet_MTases"/>
    <property type="match status" value="1"/>
</dbReference>
<dbReference type="Pfam" id="PF01596">
    <property type="entry name" value="Methyltransf_3"/>
    <property type="match status" value="1"/>
</dbReference>
<dbReference type="PANTHER" id="PTHR10509">
    <property type="entry name" value="O-METHYLTRANSFERASE-RELATED"/>
    <property type="match status" value="1"/>
</dbReference>
<protein>
    <submittedName>
        <fullName evidence="4">O-methyltransferase</fullName>
    </submittedName>
</protein>
<dbReference type="Gene3D" id="3.40.50.150">
    <property type="entry name" value="Vaccinia Virus protein VP39"/>
    <property type="match status" value="1"/>
</dbReference>
<keyword evidence="1" id="KW-0489">Methyltransferase</keyword>
<comment type="caution">
    <text evidence="4">The sequence shown here is derived from an EMBL/GenBank/DDBJ whole genome shotgun (WGS) entry which is preliminary data.</text>
</comment>
<evidence type="ECO:0000313" key="5">
    <source>
        <dbReference type="Proteomes" id="UP001223390"/>
    </source>
</evidence>
<proteinExistence type="predicted"/>
<evidence type="ECO:0000256" key="3">
    <source>
        <dbReference type="ARBA" id="ARBA00022691"/>
    </source>
</evidence>
<dbReference type="RefSeq" id="WP_285346604.1">
    <property type="nucleotide sequence ID" value="NZ_JASITI010000095.1"/>
</dbReference>